<dbReference type="KEGG" id="nae:BHE16_05950"/>
<dbReference type="Gene3D" id="3.40.30.10">
    <property type="entry name" value="Glutaredoxin"/>
    <property type="match status" value="1"/>
</dbReference>
<dbReference type="Pfam" id="PF13462">
    <property type="entry name" value="Thioredoxin_4"/>
    <property type="match status" value="1"/>
</dbReference>
<dbReference type="AlphaFoldDB" id="A0A1L2ZND7"/>
<evidence type="ECO:0000313" key="4">
    <source>
        <dbReference type="EMBL" id="APF40636.1"/>
    </source>
</evidence>
<evidence type="ECO:0000256" key="2">
    <source>
        <dbReference type="SAM" id="Phobius"/>
    </source>
</evidence>
<gene>
    <name evidence="4" type="ORF">BHE16_05950</name>
</gene>
<evidence type="ECO:0000313" key="5">
    <source>
        <dbReference type="Proteomes" id="UP000183530"/>
    </source>
</evidence>
<feature type="compositionally biased region" description="Low complexity" evidence="1">
    <location>
        <begin position="102"/>
        <end position="116"/>
    </location>
</feature>
<protein>
    <submittedName>
        <fullName evidence="4">Thioredoxin</fullName>
    </submittedName>
</protein>
<accession>A0A1L2ZND7</accession>
<feature type="region of interest" description="Disordered" evidence="1">
    <location>
        <begin position="91"/>
        <end position="116"/>
    </location>
</feature>
<feature type="domain" description="Thioredoxin-like fold" evidence="3">
    <location>
        <begin position="125"/>
        <end position="272"/>
    </location>
</feature>
<keyword evidence="2" id="KW-0472">Membrane</keyword>
<organism evidence="4 5">
    <name type="scientific">Neomicrococcus aestuarii</name>
    <dbReference type="NCBI Taxonomy" id="556325"/>
    <lineage>
        <taxon>Bacteria</taxon>
        <taxon>Bacillati</taxon>
        <taxon>Actinomycetota</taxon>
        <taxon>Actinomycetes</taxon>
        <taxon>Micrococcales</taxon>
        <taxon>Micrococcaceae</taxon>
        <taxon>Neomicrococcus</taxon>
    </lineage>
</organism>
<keyword evidence="2" id="KW-0812">Transmembrane</keyword>
<name>A0A1L2ZND7_9MICC</name>
<dbReference type="Proteomes" id="UP000183530">
    <property type="component" value="Chromosome"/>
</dbReference>
<evidence type="ECO:0000256" key="1">
    <source>
        <dbReference type="SAM" id="MobiDB-lite"/>
    </source>
</evidence>
<dbReference type="OrthoDB" id="117402at2"/>
<proteinExistence type="predicted"/>
<evidence type="ECO:0000259" key="3">
    <source>
        <dbReference type="Pfam" id="PF13462"/>
    </source>
</evidence>
<feature type="transmembrane region" description="Helical" evidence="2">
    <location>
        <begin position="35"/>
        <end position="57"/>
    </location>
</feature>
<sequence>MANNSPTPRGDSAAAREKARQFSAQQAASQKRKGLWVKIGVLVAVVAIIAIVAAIVLQQNKGQVADAGPVPAGGNTNGGITLVTSTELASTESGQTVDLNNAGATPTAAGTPAPRGVVKAEAGDPLQLIMYMDANCVHCADFESEYGDDLKTWLDAKDITLEYRNVAFLDRGSPTNYSSRGANAFACVANEAPASYFSFATAVFAHHAEGEMTNAELAQMAKDNGADVESCIEDGTYRPFVKYTTQAALADSISGTPSVFLNGEEWNGTSDPDFKAWAQDIIDAHKG</sequence>
<dbReference type="SUPFAM" id="SSF52833">
    <property type="entry name" value="Thioredoxin-like"/>
    <property type="match status" value="1"/>
</dbReference>
<keyword evidence="5" id="KW-1185">Reference proteome</keyword>
<dbReference type="EMBL" id="CP018135">
    <property type="protein sequence ID" value="APF40636.1"/>
    <property type="molecule type" value="Genomic_DNA"/>
</dbReference>
<reference evidence="4 5" key="1">
    <citation type="submission" date="2016-11" db="EMBL/GenBank/DDBJ databases">
        <title>Genome sequencing of Zhihengliuella aestuarii B18 antagonistic to Plasmodiophora brassicae.</title>
        <authorList>
            <person name="Luo Y."/>
        </authorList>
    </citation>
    <scope>NUCLEOTIDE SEQUENCE [LARGE SCALE GENOMIC DNA]</scope>
    <source>
        <strain evidence="4 5">B18</strain>
    </source>
</reference>
<dbReference type="STRING" id="556325.BHE16_05950"/>
<dbReference type="InterPro" id="IPR012336">
    <property type="entry name" value="Thioredoxin-like_fold"/>
</dbReference>
<dbReference type="RefSeq" id="WP_071894117.1">
    <property type="nucleotide sequence ID" value="NZ_CP018135.1"/>
</dbReference>
<keyword evidence="2" id="KW-1133">Transmembrane helix</keyword>
<dbReference type="InterPro" id="IPR036249">
    <property type="entry name" value="Thioredoxin-like_sf"/>
</dbReference>